<evidence type="ECO:0000313" key="4">
    <source>
        <dbReference type="EMBL" id="MCI25692.1"/>
    </source>
</evidence>
<sequence>MSGYAMSGNTAKCLEWYGNMKKRDIKPSIGTFHPLIYSCRKEGIVAMEKMFQEMLGMDLIPDRAVYNEMIYGYAEDGNVLKATSMHQQMVDQGVDSDKVTYNCLILAHLRDRRVSEIKHLFDDMKAKGLVPKTDTYKILVKGHCDLKDFN</sequence>
<accession>A0A392QPA8</accession>
<dbReference type="InterPro" id="IPR050667">
    <property type="entry name" value="PPR-containing_protein"/>
</dbReference>
<dbReference type="InterPro" id="IPR002885">
    <property type="entry name" value="PPR_rpt"/>
</dbReference>
<feature type="repeat" description="PPR" evidence="3">
    <location>
        <begin position="97"/>
        <end position="131"/>
    </location>
</feature>
<feature type="non-terminal residue" evidence="4">
    <location>
        <position position="150"/>
    </location>
</feature>
<keyword evidence="5" id="KW-1185">Reference proteome</keyword>
<dbReference type="PROSITE" id="PS51375">
    <property type="entry name" value="PPR"/>
    <property type="match status" value="2"/>
</dbReference>
<comment type="similarity">
    <text evidence="1">Belongs to the PPR family. P subfamily.</text>
</comment>
<name>A0A392QPA8_9FABA</name>
<proteinExistence type="inferred from homology"/>
<dbReference type="NCBIfam" id="TIGR00756">
    <property type="entry name" value="PPR"/>
    <property type="match status" value="3"/>
</dbReference>
<dbReference type="PANTHER" id="PTHR47939:SF5">
    <property type="entry name" value="PENTACOTRIPEPTIDE-REPEAT REGION OF PRORP DOMAIN-CONTAINING PROTEIN"/>
    <property type="match status" value="1"/>
</dbReference>
<reference evidence="4 5" key="1">
    <citation type="journal article" date="2018" name="Front. Plant Sci.">
        <title>Red Clover (Trifolium pratense) and Zigzag Clover (T. medium) - A Picture of Genomic Similarities and Differences.</title>
        <authorList>
            <person name="Dluhosova J."/>
            <person name="Istvanek J."/>
            <person name="Nedelnik J."/>
            <person name="Repkova J."/>
        </authorList>
    </citation>
    <scope>NUCLEOTIDE SEQUENCE [LARGE SCALE GENOMIC DNA]</scope>
    <source>
        <strain evidence="5">cv. 10/8</strain>
        <tissue evidence="4">Leaf</tissue>
    </source>
</reference>
<evidence type="ECO:0000256" key="3">
    <source>
        <dbReference type="PROSITE-ProRule" id="PRU00708"/>
    </source>
</evidence>
<dbReference type="Proteomes" id="UP000265520">
    <property type="component" value="Unassembled WGS sequence"/>
</dbReference>
<dbReference type="Gene3D" id="1.25.40.10">
    <property type="entry name" value="Tetratricopeptide repeat domain"/>
    <property type="match status" value="1"/>
</dbReference>
<dbReference type="EMBL" id="LXQA010148711">
    <property type="protein sequence ID" value="MCI25692.1"/>
    <property type="molecule type" value="Genomic_DNA"/>
</dbReference>
<dbReference type="InterPro" id="IPR011990">
    <property type="entry name" value="TPR-like_helical_dom_sf"/>
</dbReference>
<keyword evidence="2" id="KW-0677">Repeat</keyword>
<comment type="caution">
    <text evidence="4">The sequence shown here is derived from an EMBL/GenBank/DDBJ whole genome shotgun (WGS) entry which is preliminary data.</text>
</comment>
<dbReference type="AlphaFoldDB" id="A0A392QPA8"/>
<dbReference type="Pfam" id="PF01535">
    <property type="entry name" value="PPR"/>
    <property type="match status" value="2"/>
</dbReference>
<protein>
    <submittedName>
        <fullName evidence="4">Pentatricopeptide repeat-containing protein mitochondrial-like</fullName>
    </submittedName>
</protein>
<evidence type="ECO:0000256" key="1">
    <source>
        <dbReference type="ARBA" id="ARBA00007626"/>
    </source>
</evidence>
<dbReference type="Pfam" id="PF13041">
    <property type="entry name" value="PPR_2"/>
    <property type="match status" value="1"/>
</dbReference>
<dbReference type="PANTHER" id="PTHR47939">
    <property type="entry name" value="MEMBRANE-ASSOCIATED SALT-INDUCIBLE PROTEIN-LIKE"/>
    <property type="match status" value="1"/>
</dbReference>
<evidence type="ECO:0000313" key="5">
    <source>
        <dbReference type="Proteomes" id="UP000265520"/>
    </source>
</evidence>
<feature type="repeat" description="PPR" evidence="3">
    <location>
        <begin position="62"/>
        <end position="96"/>
    </location>
</feature>
<evidence type="ECO:0000256" key="2">
    <source>
        <dbReference type="ARBA" id="ARBA00022737"/>
    </source>
</evidence>
<organism evidence="4 5">
    <name type="scientific">Trifolium medium</name>
    <dbReference type="NCBI Taxonomy" id="97028"/>
    <lineage>
        <taxon>Eukaryota</taxon>
        <taxon>Viridiplantae</taxon>
        <taxon>Streptophyta</taxon>
        <taxon>Embryophyta</taxon>
        <taxon>Tracheophyta</taxon>
        <taxon>Spermatophyta</taxon>
        <taxon>Magnoliopsida</taxon>
        <taxon>eudicotyledons</taxon>
        <taxon>Gunneridae</taxon>
        <taxon>Pentapetalae</taxon>
        <taxon>rosids</taxon>
        <taxon>fabids</taxon>
        <taxon>Fabales</taxon>
        <taxon>Fabaceae</taxon>
        <taxon>Papilionoideae</taxon>
        <taxon>50 kb inversion clade</taxon>
        <taxon>NPAAA clade</taxon>
        <taxon>Hologalegina</taxon>
        <taxon>IRL clade</taxon>
        <taxon>Trifolieae</taxon>
        <taxon>Trifolium</taxon>
    </lineage>
</organism>